<dbReference type="KEGG" id="abra:BN85303560"/>
<dbReference type="InterPro" id="IPR006343">
    <property type="entry name" value="DnaB/C_C"/>
</dbReference>
<dbReference type="InterPro" id="IPR034829">
    <property type="entry name" value="DnaD-like_sf"/>
</dbReference>
<dbReference type="STRING" id="61635.BN85303560"/>
<keyword evidence="5" id="KW-1185">Reference proteome</keyword>
<feature type="domain" description="DnaD N-terminal" evidence="3">
    <location>
        <begin position="15"/>
        <end position="109"/>
    </location>
</feature>
<dbReference type="OrthoDB" id="384412at2"/>
<dbReference type="EMBL" id="FO681348">
    <property type="protein sequence ID" value="CCV65377.1"/>
    <property type="molecule type" value="Genomic_DNA"/>
</dbReference>
<evidence type="ECO:0000313" key="4">
    <source>
        <dbReference type="EMBL" id="CCV65377.1"/>
    </source>
</evidence>
<organism evidence="4 5">
    <name type="scientific">Acholeplasma brassicae</name>
    <dbReference type="NCBI Taxonomy" id="61635"/>
    <lineage>
        <taxon>Bacteria</taxon>
        <taxon>Bacillati</taxon>
        <taxon>Mycoplasmatota</taxon>
        <taxon>Mollicutes</taxon>
        <taxon>Acholeplasmatales</taxon>
        <taxon>Acholeplasmataceae</taxon>
        <taxon>Acholeplasma</taxon>
    </lineage>
</organism>
<evidence type="ECO:0000256" key="1">
    <source>
        <dbReference type="ARBA" id="ARBA00093462"/>
    </source>
</evidence>
<sequence>MFNKMIEEGYLNLHKLLLKEYVRLGINEKEVIVLSQLATMLEKKKHTLSLKSIARMTHLSSNEVGELLEQLIVNQFVSTELELKNDGKEREIFSLNPLFDKIIQLFKEDLKVENEKQSDNEIKAVITNLEDVFRKSLKPYDLQMIQQWFIDGYNKKEIDQALEVAINHNKLNLNYLDRILRTTDEMNDDDLDDEKRDLINKLIRGVK</sequence>
<accession>U4KMJ0</accession>
<proteinExistence type="inferred from homology"/>
<dbReference type="Gene3D" id="1.10.10.10">
    <property type="entry name" value="Winged helix-like DNA-binding domain superfamily/Winged helix DNA-binding domain"/>
    <property type="match status" value="1"/>
</dbReference>
<feature type="domain" description="DnaB/C C-terminal" evidence="2">
    <location>
        <begin position="127"/>
        <end position="184"/>
    </location>
</feature>
<protein>
    <submittedName>
        <fullName evidence="4">DNA replication protein DnaD</fullName>
    </submittedName>
</protein>
<dbReference type="Pfam" id="PF21984">
    <property type="entry name" value="DnaD_N"/>
    <property type="match status" value="1"/>
</dbReference>
<dbReference type="SUPFAM" id="SSF158499">
    <property type="entry name" value="DnaD domain-like"/>
    <property type="match status" value="1"/>
</dbReference>
<comment type="similarity">
    <text evidence="1">Belongs to the DnaB/DnaD family.</text>
</comment>
<dbReference type="AlphaFoldDB" id="U4KMJ0"/>
<reference evidence="4 5" key="1">
    <citation type="journal article" date="2013" name="J. Mol. Microbiol. Biotechnol.">
        <title>Analysis of the Complete Genomes of Acholeplasma brassicae , A. palmae and A. laidlawii and Their Comparison to the Obligate Parasites from ' Candidatus Phytoplasma'.</title>
        <authorList>
            <person name="Kube M."/>
            <person name="Siewert C."/>
            <person name="Migdoll A.M."/>
            <person name="Duduk B."/>
            <person name="Holz S."/>
            <person name="Rabus R."/>
            <person name="Seemuller E."/>
            <person name="Mitrovic J."/>
            <person name="Muller I."/>
            <person name="Buttner C."/>
            <person name="Reinhardt R."/>
        </authorList>
    </citation>
    <scope>NUCLEOTIDE SEQUENCE [LARGE SCALE GENOMIC DNA]</scope>
    <source>
        <strain evidence="5">0502</strain>
    </source>
</reference>
<dbReference type="Gene3D" id="1.10.10.630">
    <property type="entry name" value="DnaD domain-like"/>
    <property type="match status" value="1"/>
</dbReference>
<dbReference type="Proteomes" id="UP000032737">
    <property type="component" value="Chromosome"/>
</dbReference>
<dbReference type="NCBIfam" id="TIGR01446">
    <property type="entry name" value="DnaD_dom"/>
    <property type="match status" value="1"/>
</dbReference>
<evidence type="ECO:0000313" key="5">
    <source>
        <dbReference type="Proteomes" id="UP000032737"/>
    </source>
</evidence>
<gene>
    <name evidence="4" type="primary">dnaD</name>
    <name evidence="4" type="ORF">BN85303560</name>
</gene>
<dbReference type="InterPro" id="IPR053843">
    <property type="entry name" value="DnaD_N"/>
</dbReference>
<dbReference type="HOGENOM" id="CLU_091656_1_0_14"/>
<evidence type="ECO:0000259" key="3">
    <source>
        <dbReference type="Pfam" id="PF21984"/>
    </source>
</evidence>
<name>U4KMJ0_9MOLU</name>
<evidence type="ECO:0000259" key="2">
    <source>
        <dbReference type="Pfam" id="PF07261"/>
    </source>
</evidence>
<dbReference type="RefSeq" id="WP_030004238.1">
    <property type="nucleotide sequence ID" value="NC_022549.1"/>
</dbReference>
<dbReference type="InterPro" id="IPR036388">
    <property type="entry name" value="WH-like_DNA-bd_sf"/>
</dbReference>
<dbReference type="Pfam" id="PF07261">
    <property type="entry name" value="DnaB_2"/>
    <property type="match status" value="1"/>
</dbReference>